<feature type="non-terminal residue" evidence="2">
    <location>
        <position position="1"/>
    </location>
</feature>
<dbReference type="Gene3D" id="3.10.110.10">
    <property type="entry name" value="Ubiquitin Conjugating Enzyme"/>
    <property type="match status" value="1"/>
</dbReference>
<dbReference type="SUPFAM" id="SSF54495">
    <property type="entry name" value="UBC-like"/>
    <property type="match status" value="1"/>
</dbReference>
<name>A0A5C6SCB8_FUSOC</name>
<dbReference type="PIRSF" id="PIRSF038021">
    <property type="entry name" value="UCP038021_RWDD2"/>
    <property type="match status" value="1"/>
</dbReference>
<accession>A0A5C6SCB8</accession>
<dbReference type="InterPro" id="IPR017359">
    <property type="entry name" value="Phi-like"/>
</dbReference>
<dbReference type="PANTHER" id="PTHR15955:SF10">
    <property type="entry name" value="DUF1115 DOMAIN PROTEIN (AFU_ORTHOLOGUE AFUA_5G14750)"/>
    <property type="match status" value="1"/>
</dbReference>
<evidence type="ECO:0000313" key="2">
    <source>
        <dbReference type="EMBL" id="TXB96554.1"/>
    </source>
</evidence>
<dbReference type="Pfam" id="PF06544">
    <property type="entry name" value="Prp3_C"/>
    <property type="match status" value="1"/>
</dbReference>
<dbReference type="AlphaFoldDB" id="A0A5C6SCB8"/>
<gene>
    <name evidence="2" type="ORF">FocTR4_00011447</name>
</gene>
<proteinExistence type="predicted"/>
<evidence type="ECO:0000259" key="1">
    <source>
        <dbReference type="Pfam" id="PF06544"/>
    </source>
</evidence>
<protein>
    <recommendedName>
        <fullName evidence="1">Small nuclear ribonucleoprotein Prp3 C-terminal domain-containing protein</fullName>
    </recommendedName>
</protein>
<dbReference type="CDD" id="cd24163">
    <property type="entry name" value="RWDD2_C"/>
    <property type="match status" value="1"/>
</dbReference>
<feature type="domain" description="Small nuclear ribonucleoprotein Prp3 C-terminal" evidence="1">
    <location>
        <begin position="173"/>
        <end position="251"/>
    </location>
</feature>
<dbReference type="InterPro" id="IPR010541">
    <property type="entry name" value="Prp3_C"/>
</dbReference>
<dbReference type="EMBL" id="VMNF01000014">
    <property type="protein sequence ID" value="TXB96554.1"/>
    <property type="molecule type" value="Genomic_DNA"/>
</dbReference>
<dbReference type="PANTHER" id="PTHR15955">
    <property type="entry name" value="RWD DOMAIN CONTAINING PROTEIN 2"/>
    <property type="match status" value="1"/>
</dbReference>
<dbReference type="Proteomes" id="UP000321331">
    <property type="component" value="Unassembled WGS sequence"/>
</dbReference>
<dbReference type="InterPro" id="IPR059181">
    <property type="entry name" value="RWDD2A-B_C"/>
</dbReference>
<comment type="caution">
    <text evidence="2">The sequence shown here is derived from an EMBL/GenBank/DDBJ whole genome shotgun (WGS) entry which is preliminary data.</text>
</comment>
<reference evidence="2 3" key="1">
    <citation type="submission" date="2019-07" db="EMBL/GenBank/DDBJ databases">
        <title>The First High-Quality Draft Genome Sequence of the Causal Agent of the Current Panama Disease Epidemic.</title>
        <authorList>
            <person name="Warmington R.J."/>
            <person name="Kay W."/>
            <person name="Jeffries A."/>
            <person name="Bebber D."/>
            <person name="Moore K."/>
            <person name="Studholme D.J."/>
        </authorList>
    </citation>
    <scope>NUCLEOTIDE SEQUENCE [LARGE SCALE GENOMIC DNA]</scope>
    <source>
        <strain evidence="2 3">TR4</strain>
    </source>
</reference>
<organism evidence="2 3">
    <name type="scientific">Fusarium oxysporum f. sp. cubense</name>
    <dbReference type="NCBI Taxonomy" id="61366"/>
    <lineage>
        <taxon>Eukaryota</taxon>
        <taxon>Fungi</taxon>
        <taxon>Dikarya</taxon>
        <taxon>Ascomycota</taxon>
        <taxon>Pezizomycotina</taxon>
        <taxon>Sordariomycetes</taxon>
        <taxon>Hypocreomycetidae</taxon>
        <taxon>Hypocreales</taxon>
        <taxon>Nectriaceae</taxon>
        <taxon>Fusarium</taxon>
        <taxon>Fusarium oxysporum species complex</taxon>
    </lineage>
</organism>
<evidence type="ECO:0000313" key="3">
    <source>
        <dbReference type="Proteomes" id="UP000321331"/>
    </source>
</evidence>
<dbReference type="InterPro" id="IPR016135">
    <property type="entry name" value="UBQ-conjugating_enzyme/RWD"/>
</dbReference>
<sequence>VMSSDEGSQNALPKELMELQLGQIDLLVAMYAADDAIAMDSTASDLIDRLRDWCENDGEATSKFSETVINLQLRVDVEEEDSSTRTLQLTLTVPLKCQKLDELTEPPPIRTRIQQSDWMSKGDVAKLNTEIPEEDILSVIEHVKEAASEHISSLKQAEIANTPIADASLVRVWFYFPSISTRAKRDDFVNYAPTYGLTGFLLAGKPGILCLEGGSVAVDDFMKFIKTESWGDIPAHHKKVSERYREEAVDLKRAFSDMQEITDMIEKRGARGNRGDMKALEAWLVECGLGEAFGKILM</sequence>